<proteinExistence type="predicted"/>
<evidence type="ECO:0000256" key="1">
    <source>
        <dbReference type="SAM" id="MobiDB-lite"/>
    </source>
</evidence>
<feature type="compositionally biased region" description="Basic and acidic residues" evidence="1">
    <location>
        <begin position="7"/>
        <end position="16"/>
    </location>
</feature>
<name>A0ABD2PFZ0_9CUCU</name>
<evidence type="ECO:0000313" key="3">
    <source>
        <dbReference type="Proteomes" id="UP001516400"/>
    </source>
</evidence>
<organism evidence="2 3">
    <name type="scientific">Cryptolaemus montrouzieri</name>
    <dbReference type="NCBI Taxonomy" id="559131"/>
    <lineage>
        <taxon>Eukaryota</taxon>
        <taxon>Metazoa</taxon>
        <taxon>Ecdysozoa</taxon>
        <taxon>Arthropoda</taxon>
        <taxon>Hexapoda</taxon>
        <taxon>Insecta</taxon>
        <taxon>Pterygota</taxon>
        <taxon>Neoptera</taxon>
        <taxon>Endopterygota</taxon>
        <taxon>Coleoptera</taxon>
        <taxon>Polyphaga</taxon>
        <taxon>Cucujiformia</taxon>
        <taxon>Coccinelloidea</taxon>
        <taxon>Coccinellidae</taxon>
        <taxon>Scymninae</taxon>
        <taxon>Scymnini</taxon>
        <taxon>Cryptolaemus</taxon>
    </lineage>
</organism>
<gene>
    <name evidence="2" type="ORF">HHI36_023307</name>
</gene>
<evidence type="ECO:0000313" key="2">
    <source>
        <dbReference type="EMBL" id="KAL3289924.1"/>
    </source>
</evidence>
<sequence>MKIGSQDIKRRREEQRTPPTKLRGTSIKIIRVTLQRTRVLENDYNLSRYTDEAIMCVWRESHSGSTNGSGKGGNICISTEEQLQTNASNGDAEFNQNVERIGRRIQEHTAEDYRIDEVTTAEVQEHINQLKTKKARGLDGIPNQALKNLPGEGI</sequence>
<dbReference type="AlphaFoldDB" id="A0ABD2PFZ0"/>
<comment type="caution">
    <text evidence="2">The sequence shown here is derived from an EMBL/GenBank/DDBJ whole genome shotgun (WGS) entry which is preliminary data.</text>
</comment>
<protein>
    <submittedName>
        <fullName evidence="2">Uncharacterized protein</fullName>
    </submittedName>
</protein>
<reference evidence="2 3" key="1">
    <citation type="journal article" date="2021" name="BMC Biol.">
        <title>Horizontally acquired antibacterial genes associated with adaptive radiation of ladybird beetles.</title>
        <authorList>
            <person name="Li H.S."/>
            <person name="Tang X.F."/>
            <person name="Huang Y.H."/>
            <person name="Xu Z.Y."/>
            <person name="Chen M.L."/>
            <person name="Du X.Y."/>
            <person name="Qiu B.Y."/>
            <person name="Chen P.T."/>
            <person name="Zhang W."/>
            <person name="Slipinski A."/>
            <person name="Escalona H.E."/>
            <person name="Waterhouse R.M."/>
            <person name="Zwick A."/>
            <person name="Pang H."/>
        </authorList>
    </citation>
    <scope>NUCLEOTIDE SEQUENCE [LARGE SCALE GENOMIC DNA]</scope>
    <source>
        <strain evidence="2">SYSU2018</strain>
    </source>
</reference>
<keyword evidence="3" id="KW-1185">Reference proteome</keyword>
<dbReference type="EMBL" id="JABFTP020000186">
    <property type="protein sequence ID" value="KAL3289924.1"/>
    <property type="molecule type" value="Genomic_DNA"/>
</dbReference>
<dbReference type="Proteomes" id="UP001516400">
    <property type="component" value="Unassembled WGS sequence"/>
</dbReference>
<feature type="region of interest" description="Disordered" evidence="1">
    <location>
        <begin position="1"/>
        <end position="22"/>
    </location>
</feature>
<accession>A0ABD2PFZ0</accession>